<name>K6GQC9_9BACT</name>
<gene>
    <name evidence="2" type="ORF">B193_2156</name>
</gene>
<feature type="transmembrane region" description="Helical" evidence="1">
    <location>
        <begin position="6"/>
        <end position="26"/>
    </location>
</feature>
<comment type="caution">
    <text evidence="2">The sequence shown here is derived from an EMBL/GenBank/DDBJ whole genome shotgun (WGS) entry which is preliminary data.</text>
</comment>
<dbReference type="Proteomes" id="UP000006272">
    <property type="component" value="Unassembled WGS sequence"/>
</dbReference>
<evidence type="ECO:0000256" key="1">
    <source>
        <dbReference type="SAM" id="Phobius"/>
    </source>
</evidence>
<accession>K6GQC9</accession>
<keyword evidence="1" id="KW-0812">Transmembrane</keyword>
<feature type="transmembrane region" description="Helical" evidence="1">
    <location>
        <begin position="125"/>
        <end position="142"/>
    </location>
</feature>
<feature type="transmembrane region" description="Helical" evidence="1">
    <location>
        <begin position="85"/>
        <end position="104"/>
    </location>
</feature>
<sequence length="143" mass="15131">MVVTFLAMAIAVELAAIAALHVYWAFGGLWPGTDVESLVRTVVGVKNMRAMPSRPLTLAVAMALFAAGLPPLAKASLLPLFLPAGLVQACLLLVGAVFALRGVAPYLPFGTPHRMEPFATLDRRLYGPLCLVTALAYAVLWAS</sequence>
<dbReference type="PATRIC" id="fig|1206767.3.peg.2100"/>
<protein>
    <recommendedName>
        <fullName evidence="4">DUF3995 domain-containing protein</fullName>
    </recommendedName>
</protein>
<dbReference type="InterPro" id="IPR025058">
    <property type="entry name" value="DUF3995"/>
</dbReference>
<keyword evidence="1" id="KW-0472">Membrane</keyword>
<evidence type="ECO:0000313" key="2">
    <source>
        <dbReference type="EMBL" id="EKO39130.1"/>
    </source>
</evidence>
<dbReference type="EMBL" id="ALAO01000169">
    <property type="protein sequence ID" value="EKO39130.1"/>
    <property type="molecule type" value="Genomic_DNA"/>
</dbReference>
<evidence type="ECO:0000313" key="3">
    <source>
        <dbReference type="Proteomes" id="UP000006272"/>
    </source>
</evidence>
<reference evidence="2 3" key="1">
    <citation type="submission" date="2012-07" db="EMBL/GenBank/DDBJ databases">
        <title>Draft genome sequence of Desulfovibrio magneticus str. Maddingley MBC34 obtained from a metagenomic sequence of a methanogenic enrichment isolated from coal-seam formation water in Victoria, Australia.</title>
        <authorList>
            <person name="Greenfield P."/>
            <person name="Hendry P."/>
            <person name="Li D."/>
            <person name="Rosewarne C.P."/>
            <person name="Tran-Dinh N."/>
            <person name="Elbourne L.D.H."/>
            <person name="Paulsen I.T."/>
            <person name="Midgley D.J."/>
        </authorList>
    </citation>
    <scope>NUCLEOTIDE SEQUENCE [LARGE SCALE GENOMIC DNA]</scope>
    <source>
        <strain evidence="3">Maddingley MBC34</strain>
    </source>
</reference>
<feature type="transmembrane region" description="Helical" evidence="1">
    <location>
        <begin position="56"/>
        <end position="73"/>
    </location>
</feature>
<dbReference type="Pfam" id="PF13160">
    <property type="entry name" value="DUF3995"/>
    <property type="match status" value="1"/>
</dbReference>
<keyword evidence="1" id="KW-1133">Transmembrane helix</keyword>
<proteinExistence type="predicted"/>
<evidence type="ECO:0008006" key="4">
    <source>
        <dbReference type="Google" id="ProtNLM"/>
    </source>
</evidence>
<organism evidence="2 3">
    <name type="scientific">Solidesulfovibrio magneticus str. Maddingley MBC34</name>
    <dbReference type="NCBI Taxonomy" id="1206767"/>
    <lineage>
        <taxon>Bacteria</taxon>
        <taxon>Pseudomonadati</taxon>
        <taxon>Thermodesulfobacteriota</taxon>
        <taxon>Desulfovibrionia</taxon>
        <taxon>Desulfovibrionales</taxon>
        <taxon>Desulfovibrionaceae</taxon>
        <taxon>Solidesulfovibrio</taxon>
    </lineage>
</organism>
<dbReference type="AlphaFoldDB" id="K6GQC9"/>